<evidence type="ECO:0000313" key="4">
    <source>
        <dbReference type="Proteomes" id="UP001597480"/>
    </source>
</evidence>
<sequence length="660" mass="69357">MNEKHNIDRLFQEKFKDFEVAPPEFVWENIREELQEEKKTKGKVTPLWLRLSGVAALLLLGGLLATLFFNDAENPATNAPAVVVEDQNATPANTVMPSSPDATAPTQAGPSATGTETGTASQNNISTNNNTAVAVSEEAAQNNEQNSATQTNSRNQRANSAANGFGSKNNNAVAYDRNAANTSTTNKNNSNAQMQNSNAVAGTQNSNSKNNKNGINTADNNGIAPNSPANEGIATTNGKTAGSNTGSNTGLTNAANTAQRQNGNATSTATEGIAATDAKSSGSNVGSTPNNGNTTQKQNGNANTTPIASEGIAGTDAKSSIKNTDSTNPAANSNLQKQNAANGIASANDAATKENASGTNTTSGTNDPAAKGNVIIDKNIPVGGEVAQTVVDTNKVVPQNELEKLLEEKLKGEEKDKELAENKKSKDRWNIRPQVAPVFYNSLSAGSPINEQLAGNSKSYDNDLSYGLGINYAVTDRISIRSGINSVNLNYSTNDIAYYASLNGGTSNIGTAKATGFVIQPADAAAPDVFLIDGQSTQLVEGSMIQKTGYIEIPLEMSYALVNNKFGVDLIGGVSSLFLNENNVSVVSSTGMSTEVGKAQNLNNLHFSTNLGVGFKYKFWDSFQASFEPTFKYQVNAYSRNAGNFKPYFVGLYSGVSFSF</sequence>
<dbReference type="EMBL" id="JBHUMD010000024">
    <property type="protein sequence ID" value="MFD2602400.1"/>
    <property type="molecule type" value="Genomic_DNA"/>
</dbReference>
<dbReference type="Proteomes" id="UP001597480">
    <property type="component" value="Unassembled WGS sequence"/>
</dbReference>
<feature type="compositionally biased region" description="Low complexity" evidence="1">
    <location>
        <begin position="288"/>
        <end position="305"/>
    </location>
</feature>
<feature type="region of interest" description="Disordered" evidence="1">
    <location>
        <begin position="198"/>
        <end position="336"/>
    </location>
</feature>
<comment type="caution">
    <text evidence="3">The sequence shown here is derived from an EMBL/GenBank/DDBJ whole genome shotgun (WGS) entry which is preliminary data.</text>
</comment>
<evidence type="ECO:0008006" key="5">
    <source>
        <dbReference type="Google" id="ProtNLM"/>
    </source>
</evidence>
<feature type="compositionally biased region" description="Low complexity" evidence="1">
    <location>
        <begin position="152"/>
        <end position="163"/>
    </location>
</feature>
<protein>
    <recommendedName>
        <fullName evidence="5">Outer membrane protein beta-barrel domain-containing protein</fullName>
    </recommendedName>
</protein>
<gene>
    <name evidence="3" type="ORF">ACFSR3_10070</name>
</gene>
<feature type="compositionally biased region" description="Low complexity" evidence="1">
    <location>
        <begin position="357"/>
        <end position="366"/>
    </location>
</feature>
<feature type="compositionally biased region" description="Polar residues" evidence="1">
    <location>
        <begin position="214"/>
        <end position="270"/>
    </location>
</feature>
<feature type="compositionally biased region" description="Polar residues" evidence="1">
    <location>
        <begin position="278"/>
        <end position="287"/>
    </location>
</feature>
<name>A0ABW5NVP9_9FLAO</name>
<evidence type="ECO:0000313" key="3">
    <source>
        <dbReference type="EMBL" id="MFD2602400.1"/>
    </source>
</evidence>
<keyword evidence="2" id="KW-1133">Transmembrane helix</keyword>
<reference evidence="4" key="1">
    <citation type="journal article" date="2019" name="Int. J. Syst. Evol. Microbiol.">
        <title>The Global Catalogue of Microorganisms (GCM) 10K type strain sequencing project: providing services to taxonomists for standard genome sequencing and annotation.</title>
        <authorList>
            <consortium name="The Broad Institute Genomics Platform"/>
            <consortium name="The Broad Institute Genome Sequencing Center for Infectious Disease"/>
            <person name="Wu L."/>
            <person name="Ma J."/>
        </authorList>
    </citation>
    <scope>NUCLEOTIDE SEQUENCE [LARGE SCALE GENOMIC DNA]</scope>
    <source>
        <strain evidence="4">KCTC 42107</strain>
    </source>
</reference>
<accession>A0ABW5NVP9</accession>
<feature type="region of interest" description="Disordered" evidence="1">
    <location>
        <begin position="352"/>
        <end position="372"/>
    </location>
</feature>
<keyword evidence="2" id="KW-0812">Transmembrane</keyword>
<feature type="compositionally biased region" description="Polar residues" evidence="1">
    <location>
        <begin position="91"/>
        <end position="151"/>
    </location>
</feature>
<feature type="compositionally biased region" description="Polar residues" evidence="1">
    <location>
        <begin position="317"/>
        <end position="336"/>
    </location>
</feature>
<feature type="region of interest" description="Disordered" evidence="1">
    <location>
        <begin position="91"/>
        <end position="171"/>
    </location>
</feature>
<feature type="compositionally biased region" description="Low complexity" evidence="1">
    <location>
        <begin position="198"/>
        <end position="213"/>
    </location>
</feature>
<keyword evidence="4" id="KW-1185">Reference proteome</keyword>
<proteinExistence type="predicted"/>
<evidence type="ECO:0000256" key="1">
    <source>
        <dbReference type="SAM" id="MobiDB-lite"/>
    </source>
</evidence>
<feature type="transmembrane region" description="Helical" evidence="2">
    <location>
        <begin position="47"/>
        <end position="69"/>
    </location>
</feature>
<organism evidence="3 4">
    <name type="scientific">Flavobacterium suzhouense</name>
    <dbReference type="NCBI Taxonomy" id="1529638"/>
    <lineage>
        <taxon>Bacteria</taxon>
        <taxon>Pseudomonadati</taxon>
        <taxon>Bacteroidota</taxon>
        <taxon>Flavobacteriia</taxon>
        <taxon>Flavobacteriales</taxon>
        <taxon>Flavobacteriaceae</taxon>
        <taxon>Flavobacterium</taxon>
    </lineage>
</organism>
<keyword evidence="2" id="KW-0472">Membrane</keyword>
<dbReference type="RefSeq" id="WP_379820853.1">
    <property type="nucleotide sequence ID" value="NZ_JBHUMD010000024.1"/>
</dbReference>
<evidence type="ECO:0000256" key="2">
    <source>
        <dbReference type="SAM" id="Phobius"/>
    </source>
</evidence>